<accession>A0ABW9JGC9</accession>
<keyword evidence="1" id="KW-0732">Signal</keyword>
<dbReference type="Proteomes" id="UP001517367">
    <property type="component" value="Unassembled WGS sequence"/>
</dbReference>
<sequence length="408" mass="45565">MKARSLALAGLLLTSGLVFATTPQSVTVIKFGNEKTLFVGDSKSATLYAYSIGASNNPEAQKAYNIHDLSKKIATFAKVDAMGIIVRDMAIHPTSKEAFIAFDTKTKTGYTSQIIVVNQAGKIRKFDLINTKHTEIKLNDAPTRNFTFWDKTPMRSLTFTDIDFYKGKVYVSGMSNAEFSSALRVIDFPFNDKVSTSSVEIFHAVHGQNETRAPIQTLQFVTLNNEDYIVAAYTCTPLVLIPVKELKDGAHILGKTIAEMGYGNTPIDIIKFQSEGFDKKPYEGIILSNRNRTAQFVNINDMAKSATEAGVGYVGMVEHTGTPKSDLPMTGLLQLDDQDSYHIATMRRNDETGSLELISFLKNMYLRLDEFVSEYDQPTYKYEGQQLQMKGYQNMMIQDLGKDKFIKN</sequence>
<evidence type="ECO:0000313" key="2">
    <source>
        <dbReference type="EMBL" id="MFN0290801.1"/>
    </source>
</evidence>
<feature type="chain" id="PRO_5045774480" evidence="1">
    <location>
        <begin position="21"/>
        <end position="408"/>
    </location>
</feature>
<name>A0ABW9JGC9_9SPHI</name>
<reference evidence="2 3" key="1">
    <citation type="submission" date="2024-12" db="EMBL/GenBank/DDBJ databases">
        <authorList>
            <person name="Hu S."/>
        </authorList>
    </citation>
    <scope>NUCLEOTIDE SEQUENCE [LARGE SCALE GENOMIC DNA]</scope>
    <source>
        <strain evidence="2 3">P-25</strain>
    </source>
</reference>
<dbReference type="RefSeq" id="WP_138730021.1">
    <property type="nucleotide sequence ID" value="NZ_SRMP02000006.1"/>
</dbReference>
<dbReference type="EMBL" id="SRMP02000006">
    <property type="protein sequence ID" value="MFN0290801.1"/>
    <property type="molecule type" value="Genomic_DNA"/>
</dbReference>
<evidence type="ECO:0000256" key="1">
    <source>
        <dbReference type="SAM" id="SignalP"/>
    </source>
</evidence>
<feature type="signal peptide" evidence="1">
    <location>
        <begin position="1"/>
        <end position="20"/>
    </location>
</feature>
<gene>
    <name evidence="2" type="ORF">E5L68_005330</name>
</gene>
<keyword evidence="3" id="KW-1185">Reference proteome</keyword>
<dbReference type="SUPFAM" id="SSF75011">
    <property type="entry name" value="3-carboxy-cis,cis-mucoante lactonizing enzyme"/>
    <property type="match status" value="1"/>
</dbReference>
<proteinExistence type="predicted"/>
<comment type="caution">
    <text evidence="2">The sequence shown here is derived from an EMBL/GenBank/DDBJ whole genome shotgun (WGS) entry which is preliminary data.</text>
</comment>
<evidence type="ECO:0000313" key="3">
    <source>
        <dbReference type="Proteomes" id="UP001517367"/>
    </source>
</evidence>
<protein>
    <submittedName>
        <fullName evidence="2">Uncharacterized protein</fullName>
    </submittedName>
</protein>
<organism evidence="2 3">
    <name type="scientific">Pedobacter helvus</name>
    <dbReference type="NCBI Taxonomy" id="2563444"/>
    <lineage>
        <taxon>Bacteria</taxon>
        <taxon>Pseudomonadati</taxon>
        <taxon>Bacteroidota</taxon>
        <taxon>Sphingobacteriia</taxon>
        <taxon>Sphingobacteriales</taxon>
        <taxon>Sphingobacteriaceae</taxon>
        <taxon>Pedobacter</taxon>
    </lineage>
</organism>